<comment type="caution">
    <text evidence="1">The sequence shown here is derived from an EMBL/GenBank/DDBJ whole genome shotgun (WGS) entry which is preliminary data.</text>
</comment>
<reference evidence="1 2" key="1">
    <citation type="journal article" date="2018" name="Sci. Rep.">
        <title>Genomic signatures of local adaptation to the degree of environmental predictability in rotifers.</title>
        <authorList>
            <person name="Franch-Gras L."/>
            <person name="Hahn C."/>
            <person name="Garcia-Roger E.M."/>
            <person name="Carmona M.J."/>
            <person name="Serra M."/>
            <person name="Gomez A."/>
        </authorList>
    </citation>
    <scope>NUCLEOTIDE SEQUENCE [LARGE SCALE GENOMIC DNA]</scope>
    <source>
        <strain evidence="1">HYR1</strain>
    </source>
</reference>
<organism evidence="1 2">
    <name type="scientific">Brachionus plicatilis</name>
    <name type="common">Marine rotifer</name>
    <name type="synonym">Brachionus muelleri</name>
    <dbReference type="NCBI Taxonomy" id="10195"/>
    <lineage>
        <taxon>Eukaryota</taxon>
        <taxon>Metazoa</taxon>
        <taxon>Spiralia</taxon>
        <taxon>Gnathifera</taxon>
        <taxon>Rotifera</taxon>
        <taxon>Eurotatoria</taxon>
        <taxon>Monogononta</taxon>
        <taxon>Pseudotrocha</taxon>
        <taxon>Ploima</taxon>
        <taxon>Brachionidae</taxon>
        <taxon>Brachionus</taxon>
    </lineage>
</organism>
<keyword evidence="2" id="KW-1185">Reference proteome</keyword>
<sequence length="172" mass="19574">MFRHISVYSWSKRKLELNIMERLCMDIPHFCANCRAISMTELLSVRKSKYLELDSRYSSLRADSTKDNESHLGSVGKLLFGSVEYSKCLNGWTQSISRPPKFLLTACSSFDQRVIVAQAEKFSLKLSGLVAHFQISLGQIFQMIFHLSQNCGVVCANSLGRNNQLFYVRFAS</sequence>
<protein>
    <submittedName>
        <fullName evidence="1">Uncharacterized protein</fullName>
    </submittedName>
</protein>
<name>A0A3M7P399_BRAPC</name>
<dbReference type="AlphaFoldDB" id="A0A3M7P399"/>
<gene>
    <name evidence="1" type="ORF">BpHYR1_038046</name>
</gene>
<dbReference type="Proteomes" id="UP000276133">
    <property type="component" value="Unassembled WGS sequence"/>
</dbReference>
<evidence type="ECO:0000313" key="2">
    <source>
        <dbReference type="Proteomes" id="UP000276133"/>
    </source>
</evidence>
<proteinExistence type="predicted"/>
<dbReference type="EMBL" id="REGN01013772">
    <property type="protein sequence ID" value="RMZ93473.1"/>
    <property type="molecule type" value="Genomic_DNA"/>
</dbReference>
<accession>A0A3M7P399</accession>
<evidence type="ECO:0000313" key="1">
    <source>
        <dbReference type="EMBL" id="RMZ93473.1"/>
    </source>
</evidence>